<evidence type="ECO:0000313" key="2">
    <source>
        <dbReference type="EMBL" id="KZS98442.1"/>
    </source>
</evidence>
<keyword evidence="3" id="KW-1185">Reference proteome</keyword>
<gene>
    <name evidence="2" type="ORF">SISNIDRAFT_481181</name>
</gene>
<feature type="region of interest" description="Disordered" evidence="1">
    <location>
        <begin position="336"/>
        <end position="379"/>
    </location>
</feature>
<dbReference type="AlphaFoldDB" id="A0A165A3M1"/>
<feature type="compositionally biased region" description="Polar residues" evidence="1">
    <location>
        <begin position="361"/>
        <end position="374"/>
    </location>
</feature>
<proteinExistence type="predicted"/>
<name>A0A165A3M1_9AGAM</name>
<evidence type="ECO:0000313" key="3">
    <source>
        <dbReference type="Proteomes" id="UP000076722"/>
    </source>
</evidence>
<dbReference type="EMBL" id="KV419395">
    <property type="protein sequence ID" value="KZS98442.1"/>
    <property type="molecule type" value="Genomic_DNA"/>
</dbReference>
<feature type="compositionally biased region" description="Low complexity" evidence="1">
    <location>
        <begin position="337"/>
        <end position="355"/>
    </location>
</feature>
<evidence type="ECO:0000256" key="1">
    <source>
        <dbReference type="SAM" id="MobiDB-lite"/>
    </source>
</evidence>
<dbReference type="Proteomes" id="UP000076722">
    <property type="component" value="Unassembled WGS sequence"/>
</dbReference>
<accession>A0A165A3M1</accession>
<reference evidence="2 3" key="1">
    <citation type="journal article" date="2016" name="Mol. Biol. Evol.">
        <title>Comparative Genomics of Early-Diverging Mushroom-Forming Fungi Provides Insights into the Origins of Lignocellulose Decay Capabilities.</title>
        <authorList>
            <person name="Nagy L.G."/>
            <person name="Riley R."/>
            <person name="Tritt A."/>
            <person name="Adam C."/>
            <person name="Daum C."/>
            <person name="Floudas D."/>
            <person name="Sun H."/>
            <person name="Yadav J.S."/>
            <person name="Pangilinan J."/>
            <person name="Larsson K.H."/>
            <person name="Matsuura K."/>
            <person name="Barry K."/>
            <person name="Labutti K."/>
            <person name="Kuo R."/>
            <person name="Ohm R.A."/>
            <person name="Bhattacharya S.S."/>
            <person name="Shirouzu T."/>
            <person name="Yoshinaga Y."/>
            <person name="Martin F.M."/>
            <person name="Grigoriev I.V."/>
            <person name="Hibbett D.S."/>
        </authorList>
    </citation>
    <scope>NUCLEOTIDE SEQUENCE [LARGE SCALE GENOMIC DNA]</scope>
    <source>
        <strain evidence="2 3">HHB9708</strain>
    </source>
</reference>
<dbReference type="OrthoDB" id="2337158at2759"/>
<sequence>MSRPMIERENALRLGATVDSCFSEGHFSTGIHHLDSLRSPHSKPSPLHMSELVYIALHPPPPKVVSRPLMASPQKLQDRQKAQVIPPVKATQEALDLLQAYCRTNDPASLMQGLPCHPLTQEKPKPLNEDDYDSDFKRQASIAFNAKDCWAWLAAGFITKADGSEYSDDEDFESHGDPQSRAVGKYAWGVFEWLLNMWEKDEALNEASAGDKYSPLLLQQVPAPRTGTGLRWDVTVPLNVLFSCYSEGVNNNEIAKQIDFENRSMLSSRLLSLLVNLASASMILDTQLLQLACVHLTKLSPARLFTFLSLISHQHLNFKIALCSYYITSFMGKPSQTASAAARPNPRARPTAASRRAQDIPSESQPAPSTTGPKTTPFALPSPSDFIKLLDIPPPREPEPYLRSQHFRYHLISAYVMLYKRKRRPNHPSMEILDYAQLRTRIDDLFGPQNSDRQDREELGALHSTLLTMIA</sequence>
<protein>
    <submittedName>
        <fullName evidence="2">Uncharacterized protein</fullName>
    </submittedName>
</protein>
<organism evidence="2 3">
    <name type="scientific">Sistotremastrum niveocremeum HHB9708</name>
    <dbReference type="NCBI Taxonomy" id="1314777"/>
    <lineage>
        <taxon>Eukaryota</taxon>
        <taxon>Fungi</taxon>
        <taxon>Dikarya</taxon>
        <taxon>Basidiomycota</taxon>
        <taxon>Agaricomycotina</taxon>
        <taxon>Agaricomycetes</taxon>
        <taxon>Sistotremastrales</taxon>
        <taxon>Sistotremastraceae</taxon>
        <taxon>Sertulicium</taxon>
        <taxon>Sertulicium niveocremeum</taxon>
    </lineage>
</organism>